<dbReference type="NCBIfam" id="TIGR00912">
    <property type="entry name" value="2A0309"/>
    <property type="match status" value="1"/>
</dbReference>
<comment type="subcellular location">
    <subcellularLocation>
        <location evidence="1">Membrane</location>
        <topology evidence="1">Multi-pass membrane protein</topology>
    </subcellularLocation>
</comment>
<keyword evidence="6 8" id="KW-1133">Transmembrane helix</keyword>
<evidence type="ECO:0000313" key="9">
    <source>
        <dbReference type="EMBL" id="RNB88390.1"/>
    </source>
</evidence>
<keyword evidence="7 8" id="KW-0472">Membrane</keyword>
<dbReference type="Proteomes" id="UP000269573">
    <property type="component" value="Unassembled WGS sequence"/>
</dbReference>
<dbReference type="AlphaFoldDB" id="A0A3M8DJU2"/>
<keyword evidence="3" id="KW-0813">Transport</keyword>
<comment type="caution">
    <text evidence="9">The sequence shown here is derived from an EMBL/GenBank/DDBJ whole genome shotgun (WGS) entry which is preliminary data.</text>
</comment>
<evidence type="ECO:0000256" key="1">
    <source>
        <dbReference type="ARBA" id="ARBA00004141"/>
    </source>
</evidence>
<accession>A0A3M8DJU2</accession>
<name>A0A3M8DJU2_9BACL</name>
<dbReference type="GO" id="GO:0016020">
    <property type="term" value="C:membrane"/>
    <property type="evidence" value="ECO:0007669"/>
    <property type="project" value="UniProtKB-SubCell"/>
</dbReference>
<evidence type="ECO:0000256" key="2">
    <source>
        <dbReference type="ARBA" id="ARBA00007998"/>
    </source>
</evidence>
<evidence type="ECO:0000256" key="5">
    <source>
        <dbReference type="ARBA" id="ARBA00022692"/>
    </source>
</evidence>
<evidence type="ECO:0000256" key="8">
    <source>
        <dbReference type="SAM" id="Phobius"/>
    </source>
</evidence>
<evidence type="ECO:0000256" key="4">
    <source>
        <dbReference type="ARBA" id="ARBA00022544"/>
    </source>
</evidence>
<feature type="transmembrane region" description="Helical" evidence="8">
    <location>
        <begin position="48"/>
        <end position="65"/>
    </location>
</feature>
<evidence type="ECO:0000256" key="7">
    <source>
        <dbReference type="ARBA" id="ARBA00023136"/>
    </source>
</evidence>
<dbReference type="PANTHER" id="PTHR34975">
    <property type="entry name" value="SPORE GERMINATION PROTEIN A2"/>
    <property type="match status" value="1"/>
</dbReference>
<evidence type="ECO:0000256" key="3">
    <source>
        <dbReference type="ARBA" id="ARBA00022448"/>
    </source>
</evidence>
<dbReference type="GO" id="GO:0009847">
    <property type="term" value="P:spore germination"/>
    <property type="evidence" value="ECO:0007669"/>
    <property type="project" value="InterPro"/>
</dbReference>
<protein>
    <submittedName>
        <fullName evidence="9">Spore gernimation protein</fullName>
    </submittedName>
</protein>
<keyword evidence="4" id="KW-0309">Germination</keyword>
<feature type="transmembrane region" description="Helical" evidence="8">
    <location>
        <begin position="155"/>
        <end position="174"/>
    </location>
</feature>
<keyword evidence="5 8" id="KW-0812">Transmembrane</keyword>
<gene>
    <name evidence="9" type="ORF">EDM59_04495</name>
</gene>
<feature type="transmembrane region" description="Helical" evidence="8">
    <location>
        <begin position="278"/>
        <end position="300"/>
    </location>
</feature>
<feature type="transmembrane region" description="Helical" evidence="8">
    <location>
        <begin position="340"/>
        <end position="363"/>
    </location>
</feature>
<feature type="transmembrane region" description="Helical" evidence="8">
    <location>
        <begin position="125"/>
        <end position="143"/>
    </location>
</feature>
<dbReference type="Gene3D" id="1.20.1740.10">
    <property type="entry name" value="Amino acid/polyamine transporter I"/>
    <property type="match status" value="1"/>
</dbReference>
<keyword evidence="10" id="KW-1185">Reference proteome</keyword>
<dbReference type="InterPro" id="IPR004761">
    <property type="entry name" value="Spore_GerAB"/>
</dbReference>
<feature type="transmembrane region" description="Helical" evidence="8">
    <location>
        <begin position="85"/>
        <end position="105"/>
    </location>
</feature>
<comment type="similarity">
    <text evidence="2">Belongs to the amino acid-polyamine-organocation (APC) superfamily. Spore germination protein (SGP) (TC 2.A.3.9) family.</text>
</comment>
<feature type="transmembrane region" description="Helical" evidence="8">
    <location>
        <begin position="194"/>
        <end position="213"/>
    </location>
</feature>
<dbReference type="EMBL" id="RHHU01000003">
    <property type="protein sequence ID" value="RNB88390.1"/>
    <property type="molecule type" value="Genomic_DNA"/>
</dbReference>
<proteinExistence type="inferred from homology"/>
<sequence>MGWRGGGHMLEKGKISASQMGMMLFLAVVASGVMWIPGITGKYAQNDLWLSPIWAALIGAATVWIAHRLHRMYPEKTSVQYSEEIVGKVAGKAIGFLFVFFYLHLSGFVVRSYAEFIVQNFLHKTPISVVIITMIFVCIWAVRAGIEVIGRTAQLFFPVFMIPVLFVPLLIKNMKLDYLFPILEHGLVPTLKGALVPGGWFSEMFLLSFLLPYVRNQEKGKSSALYAVIGVMLLLTMINFFILFVLGKQIGDFLFPVMVAFRYISVAEFFENMESLVMAIWILGMFVKISIFYYVTVLGASQWFRMSDYRSLVLPIGFLIGLFSFWSFPNFNTGLYFDIYAFPFYGPLIQTVLPLFLLIIAALRKKGQSQNQNLTAAKHK</sequence>
<evidence type="ECO:0000256" key="6">
    <source>
        <dbReference type="ARBA" id="ARBA00022989"/>
    </source>
</evidence>
<reference evidence="9 10" key="1">
    <citation type="submission" date="2018-10" db="EMBL/GenBank/DDBJ databases">
        <title>Phylogenomics of Brevibacillus.</title>
        <authorList>
            <person name="Dunlap C."/>
        </authorList>
    </citation>
    <scope>NUCLEOTIDE SEQUENCE [LARGE SCALE GENOMIC DNA]</scope>
    <source>
        <strain evidence="9 10">JCM 15774</strain>
    </source>
</reference>
<feature type="transmembrane region" description="Helical" evidence="8">
    <location>
        <begin position="20"/>
        <end position="36"/>
    </location>
</feature>
<feature type="transmembrane region" description="Helical" evidence="8">
    <location>
        <begin position="225"/>
        <end position="246"/>
    </location>
</feature>
<feature type="transmembrane region" description="Helical" evidence="8">
    <location>
        <begin position="312"/>
        <end position="328"/>
    </location>
</feature>
<dbReference type="Pfam" id="PF03845">
    <property type="entry name" value="Spore_permease"/>
    <property type="match status" value="1"/>
</dbReference>
<organism evidence="9 10">
    <name type="scientific">Brevibacillus nitrificans</name>
    <dbReference type="NCBI Taxonomy" id="651560"/>
    <lineage>
        <taxon>Bacteria</taxon>
        <taxon>Bacillati</taxon>
        <taxon>Bacillota</taxon>
        <taxon>Bacilli</taxon>
        <taxon>Bacillales</taxon>
        <taxon>Paenibacillaceae</taxon>
        <taxon>Brevibacillus</taxon>
    </lineage>
</organism>
<dbReference type="PANTHER" id="PTHR34975:SF2">
    <property type="entry name" value="SPORE GERMINATION PROTEIN A2"/>
    <property type="match status" value="1"/>
</dbReference>
<evidence type="ECO:0000313" key="10">
    <source>
        <dbReference type="Proteomes" id="UP000269573"/>
    </source>
</evidence>